<evidence type="ECO:0000259" key="8">
    <source>
        <dbReference type="PROSITE" id="PS50110"/>
    </source>
</evidence>
<proteinExistence type="predicted"/>
<dbReference type="PANTHER" id="PTHR48111">
    <property type="entry name" value="REGULATOR OF RPOS"/>
    <property type="match status" value="1"/>
</dbReference>
<dbReference type="Pfam" id="PF00072">
    <property type="entry name" value="Response_reg"/>
    <property type="match status" value="1"/>
</dbReference>
<dbReference type="InterPro" id="IPR039420">
    <property type="entry name" value="WalR-like"/>
</dbReference>
<evidence type="ECO:0000256" key="1">
    <source>
        <dbReference type="ARBA" id="ARBA00022553"/>
    </source>
</evidence>
<feature type="domain" description="OmpR/PhoB-type" evidence="9">
    <location>
        <begin position="124"/>
        <end position="224"/>
    </location>
</feature>
<evidence type="ECO:0000256" key="5">
    <source>
        <dbReference type="ARBA" id="ARBA00023163"/>
    </source>
</evidence>
<evidence type="ECO:0000256" key="4">
    <source>
        <dbReference type="ARBA" id="ARBA00023125"/>
    </source>
</evidence>
<evidence type="ECO:0000256" key="7">
    <source>
        <dbReference type="PROSITE-ProRule" id="PRU01091"/>
    </source>
</evidence>
<dbReference type="Pfam" id="PF00486">
    <property type="entry name" value="Trans_reg_C"/>
    <property type="match status" value="1"/>
</dbReference>
<dbReference type="eggNOG" id="COG0745">
    <property type="taxonomic scope" value="Bacteria"/>
</dbReference>
<name>C6XSY6_PEDHD</name>
<evidence type="ECO:0000313" key="10">
    <source>
        <dbReference type="EMBL" id="ACU03547.1"/>
    </source>
</evidence>
<evidence type="ECO:0000256" key="6">
    <source>
        <dbReference type="PROSITE-ProRule" id="PRU00169"/>
    </source>
</evidence>
<dbReference type="Gene3D" id="6.10.250.690">
    <property type="match status" value="1"/>
</dbReference>
<keyword evidence="2" id="KW-0902">Two-component regulatory system</keyword>
<keyword evidence="3" id="KW-0805">Transcription regulation</keyword>
<dbReference type="GO" id="GO:0032993">
    <property type="term" value="C:protein-DNA complex"/>
    <property type="evidence" value="ECO:0007669"/>
    <property type="project" value="TreeGrafter"/>
</dbReference>
<dbReference type="OrthoDB" id="9790442at2"/>
<keyword evidence="5" id="KW-0804">Transcription</keyword>
<dbReference type="Gene3D" id="3.40.50.2300">
    <property type="match status" value="1"/>
</dbReference>
<dbReference type="STRING" id="485917.Phep_1332"/>
<keyword evidence="11" id="KW-1185">Reference proteome</keyword>
<dbReference type="SMART" id="SM00448">
    <property type="entry name" value="REC"/>
    <property type="match status" value="1"/>
</dbReference>
<dbReference type="SUPFAM" id="SSF52172">
    <property type="entry name" value="CheY-like"/>
    <property type="match status" value="1"/>
</dbReference>
<dbReference type="PROSITE" id="PS50110">
    <property type="entry name" value="RESPONSE_REGULATORY"/>
    <property type="match status" value="1"/>
</dbReference>
<dbReference type="KEGG" id="phe:Phep_1332"/>
<dbReference type="Proteomes" id="UP000000852">
    <property type="component" value="Chromosome"/>
</dbReference>
<keyword evidence="1 6" id="KW-0597">Phosphoprotein</keyword>
<evidence type="ECO:0000313" key="11">
    <source>
        <dbReference type="Proteomes" id="UP000000852"/>
    </source>
</evidence>
<dbReference type="AlphaFoldDB" id="C6XSY6"/>
<dbReference type="GO" id="GO:0000156">
    <property type="term" value="F:phosphorelay response regulator activity"/>
    <property type="evidence" value="ECO:0007669"/>
    <property type="project" value="TreeGrafter"/>
</dbReference>
<feature type="DNA-binding region" description="OmpR/PhoB-type" evidence="7">
    <location>
        <begin position="124"/>
        <end position="224"/>
    </location>
</feature>
<organism evidence="10 11">
    <name type="scientific">Pedobacter heparinus (strain ATCC 13125 / DSM 2366 / CIP 104194 / JCM 7457 / NBRC 12017 / NCIMB 9290 / NRRL B-14731 / HIM 762-3)</name>
    <dbReference type="NCBI Taxonomy" id="485917"/>
    <lineage>
        <taxon>Bacteria</taxon>
        <taxon>Pseudomonadati</taxon>
        <taxon>Bacteroidota</taxon>
        <taxon>Sphingobacteriia</taxon>
        <taxon>Sphingobacteriales</taxon>
        <taxon>Sphingobacteriaceae</taxon>
        <taxon>Pedobacter</taxon>
    </lineage>
</organism>
<evidence type="ECO:0000256" key="2">
    <source>
        <dbReference type="ARBA" id="ARBA00023012"/>
    </source>
</evidence>
<reference evidence="10 11" key="1">
    <citation type="journal article" date="2009" name="Stand. Genomic Sci.">
        <title>Complete genome sequence of Pedobacter heparinus type strain (HIM 762-3).</title>
        <authorList>
            <person name="Han C."/>
            <person name="Spring S."/>
            <person name="Lapidus A."/>
            <person name="Del Rio T.G."/>
            <person name="Tice H."/>
            <person name="Copeland A."/>
            <person name="Cheng J.F."/>
            <person name="Lucas S."/>
            <person name="Chen F."/>
            <person name="Nolan M."/>
            <person name="Bruce D."/>
            <person name="Goodwin L."/>
            <person name="Pitluck S."/>
            <person name="Ivanova N."/>
            <person name="Mavromatis K."/>
            <person name="Mikhailova N."/>
            <person name="Pati A."/>
            <person name="Chen A."/>
            <person name="Palaniappan K."/>
            <person name="Land M."/>
            <person name="Hauser L."/>
            <person name="Chang Y.J."/>
            <person name="Jeffries C.C."/>
            <person name="Saunders E."/>
            <person name="Chertkov O."/>
            <person name="Brettin T."/>
            <person name="Goker M."/>
            <person name="Rohde M."/>
            <person name="Bristow J."/>
            <person name="Eisen J.A."/>
            <person name="Markowitz V."/>
            <person name="Hugenholtz P."/>
            <person name="Kyrpides N.C."/>
            <person name="Klenk H.P."/>
            <person name="Detter J.C."/>
        </authorList>
    </citation>
    <scope>NUCLEOTIDE SEQUENCE [LARGE SCALE GENOMIC DNA]</scope>
    <source>
        <strain evidence="11">ATCC 13125 / DSM 2366 / CIP 104194 / JCM 7457 / NBRC 12017 / NCIMB 9290 / NRRL B-14731 / HIM 762-3</strain>
    </source>
</reference>
<feature type="modified residue" description="4-aspartylphosphate" evidence="6">
    <location>
        <position position="51"/>
    </location>
</feature>
<dbReference type="SMART" id="SM00862">
    <property type="entry name" value="Trans_reg_C"/>
    <property type="match status" value="1"/>
</dbReference>
<dbReference type="CDD" id="cd00383">
    <property type="entry name" value="trans_reg_C"/>
    <property type="match status" value="1"/>
</dbReference>
<dbReference type="EMBL" id="CP001681">
    <property type="protein sequence ID" value="ACU03547.1"/>
    <property type="molecule type" value="Genomic_DNA"/>
</dbReference>
<dbReference type="PANTHER" id="PTHR48111:SF22">
    <property type="entry name" value="REGULATOR OF RPOS"/>
    <property type="match status" value="1"/>
</dbReference>
<dbReference type="InterPro" id="IPR011006">
    <property type="entry name" value="CheY-like_superfamily"/>
</dbReference>
<dbReference type="InterPro" id="IPR001867">
    <property type="entry name" value="OmpR/PhoB-type_DNA-bd"/>
</dbReference>
<dbReference type="InterPro" id="IPR001789">
    <property type="entry name" value="Sig_transdc_resp-reg_receiver"/>
</dbReference>
<evidence type="ECO:0000256" key="3">
    <source>
        <dbReference type="ARBA" id="ARBA00023015"/>
    </source>
</evidence>
<sequence>MKLLLVEDEPVLVEEMEQYFRSHGFSCDQAVSFSQAEDKILNSRYDVVVLDITLPDGTGMDLIADIRQRDAETGIVILSARNSLSDKLEGLDLGADDYLTKPFFLEELSARINALYRRKTLRGTVEILFDDFTIEPLAKLFFYLGEPVSLTKKEFEMLVYFVVNKNRVLSKASISEHLWGDHFDQHVNFDTLYMHLTNLRKKLTRLSGKHYIKTVYGIGYKFTC</sequence>
<evidence type="ECO:0000259" key="9">
    <source>
        <dbReference type="PROSITE" id="PS51755"/>
    </source>
</evidence>
<feature type="domain" description="Response regulatory" evidence="8">
    <location>
        <begin position="2"/>
        <end position="116"/>
    </location>
</feature>
<protein>
    <submittedName>
        <fullName evidence="10">Response regulator receiver</fullName>
    </submittedName>
</protein>
<dbReference type="RefSeq" id="WP_012781491.1">
    <property type="nucleotide sequence ID" value="NC_013061.1"/>
</dbReference>
<dbReference type="Gene3D" id="1.10.10.10">
    <property type="entry name" value="Winged helix-like DNA-binding domain superfamily/Winged helix DNA-binding domain"/>
    <property type="match status" value="1"/>
</dbReference>
<dbReference type="HOGENOM" id="CLU_000445_30_1_10"/>
<dbReference type="GO" id="GO:0005829">
    <property type="term" value="C:cytosol"/>
    <property type="evidence" value="ECO:0007669"/>
    <property type="project" value="TreeGrafter"/>
</dbReference>
<dbReference type="GO" id="GO:0000976">
    <property type="term" value="F:transcription cis-regulatory region binding"/>
    <property type="evidence" value="ECO:0007669"/>
    <property type="project" value="TreeGrafter"/>
</dbReference>
<dbReference type="GO" id="GO:0006355">
    <property type="term" value="P:regulation of DNA-templated transcription"/>
    <property type="evidence" value="ECO:0007669"/>
    <property type="project" value="InterPro"/>
</dbReference>
<accession>C6XSY6</accession>
<dbReference type="PROSITE" id="PS51755">
    <property type="entry name" value="OMPR_PHOB"/>
    <property type="match status" value="1"/>
</dbReference>
<dbReference type="InterPro" id="IPR036388">
    <property type="entry name" value="WH-like_DNA-bd_sf"/>
</dbReference>
<keyword evidence="4 7" id="KW-0238">DNA-binding</keyword>
<gene>
    <name evidence="10" type="ordered locus">Phep_1332</name>
</gene>